<dbReference type="Proteomes" id="UP000021315">
    <property type="component" value="Unassembled WGS sequence"/>
</dbReference>
<dbReference type="EMBL" id="JDST02000030">
    <property type="protein sequence ID" value="KFB77299.1"/>
    <property type="molecule type" value="Genomic_DNA"/>
</dbReference>
<dbReference type="AlphaFoldDB" id="A0A080MJ89"/>
<protein>
    <submittedName>
        <fullName evidence="1">Uncharacterized protein</fullName>
    </submittedName>
</protein>
<dbReference type="STRING" id="1453999.AW06_001535"/>
<evidence type="ECO:0000313" key="2">
    <source>
        <dbReference type="Proteomes" id="UP000021315"/>
    </source>
</evidence>
<evidence type="ECO:0000313" key="1">
    <source>
        <dbReference type="EMBL" id="KFB77299.1"/>
    </source>
</evidence>
<gene>
    <name evidence="1" type="ORF">AW06_001535</name>
</gene>
<reference evidence="1" key="1">
    <citation type="submission" date="2014-02" db="EMBL/GenBank/DDBJ databases">
        <title>Expanding our view of genomic diversity in Candidatus Accumulibacter clades.</title>
        <authorList>
            <person name="Skennerton C.T."/>
            <person name="Barr J.J."/>
            <person name="Slater F.R."/>
            <person name="Bond P.L."/>
            <person name="Tyson G.W."/>
        </authorList>
    </citation>
    <scope>NUCLEOTIDE SEQUENCE [LARGE SCALE GENOMIC DNA]</scope>
</reference>
<proteinExistence type="predicted"/>
<sequence>MPKSWRFKPPGPAMPHFIVTDRKTAYLPPPSLDDWLNPDHLA</sequence>
<organism evidence="1 2">
    <name type="scientific">Candidatus Accumulibacter cognatus</name>
    <dbReference type="NCBI Taxonomy" id="2954383"/>
    <lineage>
        <taxon>Bacteria</taxon>
        <taxon>Pseudomonadati</taxon>
        <taxon>Pseudomonadota</taxon>
        <taxon>Betaproteobacteria</taxon>
        <taxon>Candidatus Accumulibacter</taxon>
    </lineage>
</organism>
<name>A0A080MJ89_9PROT</name>
<accession>A0A080MJ89</accession>
<comment type="caution">
    <text evidence="1">The sequence shown here is derived from an EMBL/GenBank/DDBJ whole genome shotgun (WGS) entry which is preliminary data.</text>
</comment>
<keyword evidence="2" id="KW-1185">Reference proteome</keyword>